<keyword evidence="3" id="KW-1185">Reference proteome</keyword>
<name>A0AAE2V820_9BACT</name>
<gene>
    <name evidence="2" type="ORF">JIN83_07285</name>
</gene>
<sequence length="216" mass="24544">MSKPYSEADLSQLLTDDRTWRIREISDLKGAICRADAVSQRVLLRGLVAICYAHWEGYVRNASTKFLEHIALRKFKYDQLERQFTRNRFLPRLANLVATKGGFAERCELVDAILDCGAKRFSRVNADLINTKSNLNYEVFSDICNVCGVSMDGFSVHETFIDILLLKRRNSIAHGEDTFIAIDDLDEVAATTIELMRQFSHALENQACARTFLSTP</sequence>
<protein>
    <recommendedName>
        <fullName evidence="1">RiboL-PSP-HEPN domain-containing protein</fullName>
    </recommendedName>
</protein>
<dbReference type="AlphaFoldDB" id="A0AAE2V820"/>
<dbReference type="Pfam" id="PF18735">
    <property type="entry name" value="HEPN_RiboL-PSP"/>
    <property type="match status" value="1"/>
</dbReference>
<evidence type="ECO:0000313" key="3">
    <source>
        <dbReference type="Proteomes" id="UP000634206"/>
    </source>
</evidence>
<organism evidence="2 3">
    <name type="scientific">Oceaniferula flava</name>
    <dbReference type="NCBI Taxonomy" id="2800421"/>
    <lineage>
        <taxon>Bacteria</taxon>
        <taxon>Pseudomonadati</taxon>
        <taxon>Verrucomicrobiota</taxon>
        <taxon>Verrucomicrobiia</taxon>
        <taxon>Verrucomicrobiales</taxon>
        <taxon>Verrucomicrobiaceae</taxon>
        <taxon>Oceaniferula</taxon>
    </lineage>
</organism>
<proteinExistence type="predicted"/>
<comment type="caution">
    <text evidence="2">The sequence shown here is derived from an EMBL/GenBank/DDBJ whole genome shotgun (WGS) entry which is preliminary data.</text>
</comment>
<evidence type="ECO:0000259" key="1">
    <source>
        <dbReference type="Pfam" id="PF18735"/>
    </source>
</evidence>
<feature type="domain" description="RiboL-PSP-HEPN" evidence="1">
    <location>
        <begin position="16"/>
        <end position="205"/>
    </location>
</feature>
<reference evidence="2" key="1">
    <citation type="submission" date="2021-01" db="EMBL/GenBank/DDBJ databases">
        <title>Modified the classification status of verrucomicrobia.</title>
        <authorList>
            <person name="Feng X."/>
        </authorList>
    </citation>
    <scope>NUCLEOTIDE SEQUENCE</scope>
    <source>
        <strain evidence="2">5K15</strain>
    </source>
</reference>
<evidence type="ECO:0000313" key="2">
    <source>
        <dbReference type="EMBL" id="MBK1854757.1"/>
    </source>
</evidence>
<dbReference type="EMBL" id="JAENIG010000004">
    <property type="protein sequence ID" value="MBK1854757.1"/>
    <property type="molecule type" value="Genomic_DNA"/>
</dbReference>
<dbReference type="RefSeq" id="WP_309489368.1">
    <property type="nucleotide sequence ID" value="NZ_JAENIG010000004.1"/>
</dbReference>
<accession>A0AAE2V820</accession>
<dbReference type="Proteomes" id="UP000634206">
    <property type="component" value="Unassembled WGS sequence"/>
</dbReference>
<dbReference type="InterPro" id="IPR041519">
    <property type="entry name" value="HEPN_RiboL-PSP"/>
</dbReference>